<name>A0A1N7F6I0_9RHOB</name>
<dbReference type="InterPro" id="IPR036589">
    <property type="entry name" value="HCY_dom_sf"/>
</dbReference>
<dbReference type="EMBL" id="FTNV01000001">
    <property type="protein sequence ID" value="SIR95909.1"/>
    <property type="molecule type" value="Genomic_DNA"/>
</dbReference>
<evidence type="ECO:0000313" key="6">
    <source>
        <dbReference type="Proteomes" id="UP000186019"/>
    </source>
</evidence>
<evidence type="ECO:0000256" key="1">
    <source>
        <dbReference type="ARBA" id="ARBA00022603"/>
    </source>
</evidence>
<dbReference type="RefSeq" id="WP_076531126.1">
    <property type="nucleotide sequence ID" value="NZ_FOAC01000001.1"/>
</dbReference>
<dbReference type="GO" id="GO:0046872">
    <property type="term" value="F:metal ion binding"/>
    <property type="evidence" value="ECO:0007669"/>
    <property type="project" value="UniProtKB-KW"/>
</dbReference>
<evidence type="ECO:0000313" key="5">
    <source>
        <dbReference type="EMBL" id="SIR95909.1"/>
    </source>
</evidence>
<feature type="binding site" evidence="3">
    <location>
        <position position="276"/>
    </location>
    <ligand>
        <name>Zn(2+)</name>
        <dbReference type="ChEBI" id="CHEBI:29105"/>
    </ligand>
</feature>
<dbReference type="AlphaFoldDB" id="A0A1N7F6I0"/>
<dbReference type="OrthoDB" id="9803687at2"/>
<keyword evidence="3" id="KW-0479">Metal-binding</keyword>
<feature type="domain" description="Hcy-binding" evidence="4">
    <location>
        <begin position="1"/>
        <end position="290"/>
    </location>
</feature>
<dbReference type="PANTHER" id="PTHR11103:SF18">
    <property type="entry name" value="SLR1189 PROTEIN"/>
    <property type="match status" value="1"/>
</dbReference>
<dbReference type="STRING" id="573024.SAMN05216208_1344"/>
<organism evidence="5 6">
    <name type="scientific">Roseovarius nanhaiticus</name>
    <dbReference type="NCBI Taxonomy" id="573024"/>
    <lineage>
        <taxon>Bacteria</taxon>
        <taxon>Pseudomonadati</taxon>
        <taxon>Pseudomonadota</taxon>
        <taxon>Alphaproteobacteria</taxon>
        <taxon>Rhodobacterales</taxon>
        <taxon>Roseobacteraceae</taxon>
        <taxon>Roseovarius</taxon>
    </lineage>
</organism>
<feature type="binding site" evidence="3">
    <location>
        <position position="275"/>
    </location>
    <ligand>
        <name>Zn(2+)</name>
        <dbReference type="ChEBI" id="CHEBI:29105"/>
    </ligand>
</feature>
<comment type="cofactor">
    <cofactor evidence="3">
        <name>Zn(2+)</name>
        <dbReference type="ChEBI" id="CHEBI:29105"/>
    </cofactor>
</comment>
<protein>
    <submittedName>
        <fullName evidence="5">Homocysteine S-methyltransferase</fullName>
    </submittedName>
</protein>
<reference evidence="5 6" key="1">
    <citation type="submission" date="2017-01" db="EMBL/GenBank/DDBJ databases">
        <authorList>
            <person name="Mah S.A."/>
            <person name="Swanson W.J."/>
            <person name="Moy G.W."/>
            <person name="Vacquier V.D."/>
        </authorList>
    </citation>
    <scope>NUCLEOTIDE SEQUENCE [LARGE SCALE GENOMIC DNA]</scope>
    <source>
        <strain evidence="5 6">DSM 29590</strain>
    </source>
</reference>
<evidence type="ECO:0000259" key="4">
    <source>
        <dbReference type="PROSITE" id="PS50970"/>
    </source>
</evidence>
<dbReference type="InterPro" id="IPR003726">
    <property type="entry name" value="HCY_dom"/>
</dbReference>
<accession>A0A1N7F6I0</accession>
<dbReference type="PROSITE" id="PS50970">
    <property type="entry name" value="HCY"/>
    <property type="match status" value="1"/>
</dbReference>
<feature type="binding site" evidence="3">
    <location>
        <position position="202"/>
    </location>
    <ligand>
        <name>Zn(2+)</name>
        <dbReference type="ChEBI" id="CHEBI:29105"/>
    </ligand>
</feature>
<dbReference type="GO" id="GO:0032259">
    <property type="term" value="P:methylation"/>
    <property type="evidence" value="ECO:0007669"/>
    <property type="project" value="UniProtKB-KW"/>
</dbReference>
<keyword evidence="2 3" id="KW-0808">Transferase</keyword>
<keyword evidence="3" id="KW-0862">Zinc</keyword>
<dbReference type="Gene3D" id="3.20.20.330">
    <property type="entry name" value="Homocysteine-binding-like domain"/>
    <property type="match status" value="1"/>
</dbReference>
<gene>
    <name evidence="5" type="ORF">SAMN05421666_0791</name>
</gene>
<proteinExistence type="predicted"/>
<dbReference type="GO" id="GO:0008168">
    <property type="term" value="F:methyltransferase activity"/>
    <property type="evidence" value="ECO:0007669"/>
    <property type="project" value="UniProtKB-UniRule"/>
</dbReference>
<evidence type="ECO:0000256" key="2">
    <source>
        <dbReference type="ARBA" id="ARBA00022679"/>
    </source>
</evidence>
<keyword evidence="6" id="KW-1185">Reference proteome</keyword>
<evidence type="ECO:0000256" key="3">
    <source>
        <dbReference type="PROSITE-ProRule" id="PRU00333"/>
    </source>
</evidence>
<dbReference type="Pfam" id="PF02574">
    <property type="entry name" value="S-methyl_trans"/>
    <property type="match status" value="1"/>
</dbReference>
<dbReference type="Proteomes" id="UP000186019">
    <property type="component" value="Unassembled WGS sequence"/>
</dbReference>
<sequence>MSDIILLDGSIGQELVKRAGDKPTPLWSTSVMQDRPGLTAEVHGAYFDAGATIASTNSYAVHRDRLRRDGLESDFAALIDCALTEAETARKAHDSGRIAGTLGPLGASYRPDLCPPPAEAAPLYAEIAGMMRGRVDILLIESAASVAQATGALMGCREAGLPVWLAVTVMDDNGNRLRSGERVDELADVIATYKPEAVLINCTRPEAVGAGLIRLREFGLPFGAYANGFDHITAGFLEDSPTVDALSARRDLTPELYADFAMGWIAQGATIVGGCCEVGPDHIAELAARLRSAGHTIV</sequence>
<dbReference type="PANTHER" id="PTHR11103">
    <property type="entry name" value="SLR1189 PROTEIN"/>
    <property type="match status" value="1"/>
</dbReference>
<keyword evidence="1 3" id="KW-0489">Methyltransferase</keyword>
<dbReference type="SUPFAM" id="SSF82282">
    <property type="entry name" value="Homocysteine S-methyltransferase"/>
    <property type="match status" value="1"/>
</dbReference>